<keyword evidence="3" id="KW-1185">Reference proteome</keyword>
<evidence type="ECO:0000313" key="3">
    <source>
        <dbReference type="Proteomes" id="UP001314170"/>
    </source>
</evidence>
<proteinExistence type="predicted"/>
<dbReference type="Proteomes" id="UP001314170">
    <property type="component" value="Unassembled WGS sequence"/>
</dbReference>
<dbReference type="EMBL" id="CAWUPB010000903">
    <property type="protein sequence ID" value="CAK7328629.1"/>
    <property type="molecule type" value="Genomic_DNA"/>
</dbReference>
<organism evidence="2 3">
    <name type="scientific">Dovyalis caffra</name>
    <dbReference type="NCBI Taxonomy" id="77055"/>
    <lineage>
        <taxon>Eukaryota</taxon>
        <taxon>Viridiplantae</taxon>
        <taxon>Streptophyta</taxon>
        <taxon>Embryophyta</taxon>
        <taxon>Tracheophyta</taxon>
        <taxon>Spermatophyta</taxon>
        <taxon>Magnoliopsida</taxon>
        <taxon>eudicotyledons</taxon>
        <taxon>Gunneridae</taxon>
        <taxon>Pentapetalae</taxon>
        <taxon>rosids</taxon>
        <taxon>fabids</taxon>
        <taxon>Malpighiales</taxon>
        <taxon>Salicaceae</taxon>
        <taxon>Flacourtieae</taxon>
        <taxon>Dovyalis</taxon>
    </lineage>
</organism>
<comment type="caution">
    <text evidence="2">The sequence shown here is derived from an EMBL/GenBank/DDBJ whole genome shotgun (WGS) entry which is preliminary data.</text>
</comment>
<gene>
    <name evidence="1" type="ORF">DCAF_LOCUS2607</name>
    <name evidence="2" type="ORF">DCAF_LOCUS6356</name>
</gene>
<protein>
    <submittedName>
        <fullName evidence="2">Uncharacterized protein</fullName>
    </submittedName>
</protein>
<accession>A0AAV1R818</accession>
<dbReference type="EMBL" id="CAWUPB010000805">
    <property type="protein sequence ID" value="CAK7324936.1"/>
    <property type="molecule type" value="Genomic_DNA"/>
</dbReference>
<evidence type="ECO:0000313" key="1">
    <source>
        <dbReference type="EMBL" id="CAK7324936.1"/>
    </source>
</evidence>
<name>A0AAV1R818_9ROSI</name>
<reference evidence="2 3" key="1">
    <citation type="submission" date="2024-01" db="EMBL/GenBank/DDBJ databases">
        <authorList>
            <person name="Waweru B."/>
        </authorList>
    </citation>
    <scope>NUCLEOTIDE SEQUENCE [LARGE SCALE GENOMIC DNA]</scope>
</reference>
<sequence length="82" mass="8955">MVKVRYNKVPSQESAVARSREQTDLAPATYFCTKMKTLPFPVLKKFKAALVTSGPIICLQWLKNFPPSGPGALSALKDLTAS</sequence>
<dbReference type="AlphaFoldDB" id="A0AAV1R818"/>
<evidence type="ECO:0000313" key="2">
    <source>
        <dbReference type="EMBL" id="CAK7328629.1"/>
    </source>
</evidence>